<accession>A0A835HM62</accession>
<evidence type="ECO:0000313" key="2">
    <source>
        <dbReference type="Proteomes" id="UP000631114"/>
    </source>
</evidence>
<reference evidence="1 2" key="1">
    <citation type="submission" date="2020-10" db="EMBL/GenBank/DDBJ databases">
        <title>The Coptis chinensis genome and diversification of protoberbering-type alkaloids.</title>
        <authorList>
            <person name="Wang B."/>
            <person name="Shu S."/>
            <person name="Song C."/>
            <person name="Liu Y."/>
        </authorList>
    </citation>
    <scope>NUCLEOTIDE SEQUENCE [LARGE SCALE GENOMIC DNA]</scope>
    <source>
        <strain evidence="1">HL-2020</strain>
        <tissue evidence="1">Leaf</tissue>
    </source>
</reference>
<sequence length="40" mass="4302">SYRSSEEFFFVAYNCYMEIGGVALTGGLVAAVSTGLFQCL</sequence>
<organism evidence="1 2">
    <name type="scientific">Coptis chinensis</name>
    <dbReference type="NCBI Taxonomy" id="261450"/>
    <lineage>
        <taxon>Eukaryota</taxon>
        <taxon>Viridiplantae</taxon>
        <taxon>Streptophyta</taxon>
        <taxon>Embryophyta</taxon>
        <taxon>Tracheophyta</taxon>
        <taxon>Spermatophyta</taxon>
        <taxon>Magnoliopsida</taxon>
        <taxon>Ranunculales</taxon>
        <taxon>Ranunculaceae</taxon>
        <taxon>Coptidoideae</taxon>
        <taxon>Coptis</taxon>
    </lineage>
</organism>
<dbReference type="EMBL" id="JADFTS010000006">
    <property type="protein sequence ID" value="KAF9602176.1"/>
    <property type="molecule type" value="Genomic_DNA"/>
</dbReference>
<name>A0A835HM62_9MAGN</name>
<comment type="caution">
    <text evidence="1">The sequence shown here is derived from an EMBL/GenBank/DDBJ whole genome shotgun (WGS) entry which is preliminary data.</text>
</comment>
<gene>
    <name evidence="1" type="ORF">IFM89_025476</name>
</gene>
<protein>
    <submittedName>
        <fullName evidence="1">Uncharacterized protein</fullName>
    </submittedName>
</protein>
<proteinExistence type="predicted"/>
<feature type="non-terminal residue" evidence="1">
    <location>
        <position position="1"/>
    </location>
</feature>
<evidence type="ECO:0000313" key="1">
    <source>
        <dbReference type="EMBL" id="KAF9602176.1"/>
    </source>
</evidence>
<dbReference type="AlphaFoldDB" id="A0A835HM62"/>
<keyword evidence="2" id="KW-1185">Reference proteome</keyword>
<dbReference type="Proteomes" id="UP000631114">
    <property type="component" value="Unassembled WGS sequence"/>
</dbReference>